<evidence type="ECO:0000256" key="1">
    <source>
        <dbReference type="SAM" id="Phobius"/>
    </source>
</evidence>
<feature type="transmembrane region" description="Helical" evidence="1">
    <location>
        <begin position="17"/>
        <end position="42"/>
    </location>
</feature>
<dbReference type="Gramene" id="Kaladp0058s0107.1.v1.1">
    <property type="protein sequence ID" value="Kaladp0058s0107.1.v1.1.CDS.1"/>
    <property type="gene ID" value="Kaladp0058s0107.v1.1"/>
</dbReference>
<accession>A0A7N1A0K3</accession>
<name>A0A7N1A0K3_KALFE</name>
<dbReference type="Proteomes" id="UP000594263">
    <property type="component" value="Unplaced"/>
</dbReference>
<proteinExistence type="predicted"/>
<dbReference type="AlphaFoldDB" id="A0A7N1A0K3"/>
<sequence length="122" mass="13771">MVYVRQISNAASMLLNWGFICLLLIPFFELILTTISKAFLFCKSFMTTPSGASFFVPECILLPGLLVDWLCDGLFAYIRLSQTCHFFNHDAWLVAQSSPIHGAESIISLSLLSCVLWCWPEE</sequence>
<evidence type="ECO:0000313" key="2">
    <source>
        <dbReference type="EnsemblPlants" id="Kaladp0058s0107.1.v1.1.CDS.1"/>
    </source>
</evidence>
<organism evidence="2 3">
    <name type="scientific">Kalanchoe fedtschenkoi</name>
    <name type="common">Lavender scallops</name>
    <name type="synonym">South American air plant</name>
    <dbReference type="NCBI Taxonomy" id="63787"/>
    <lineage>
        <taxon>Eukaryota</taxon>
        <taxon>Viridiplantae</taxon>
        <taxon>Streptophyta</taxon>
        <taxon>Embryophyta</taxon>
        <taxon>Tracheophyta</taxon>
        <taxon>Spermatophyta</taxon>
        <taxon>Magnoliopsida</taxon>
        <taxon>eudicotyledons</taxon>
        <taxon>Gunneridae</taxon>
        <taxon>Pentapetalae</taxon>
        <taxon>Saxifragales</taxon>
        <taxon>Crassulaceae</taxon>
        <taxon>Kalanchoe</taxon>
    </lineage>
</organism>
<reference evidence="2" key="1">
    <citation type="submission" date="2021-01" db="UniProtKB">
        <authorList>
            <consortium name="EnsemblPlants"/>
        </authorList>
    </citation>
    <scope>IDENTIFICATION</scope>
</reference>
<keyword evidence="1" id="KW-1133">Transmembrane helix</keyword>
<keyword evidence="1" id="KW-0472">Membrane</keyword>
<dbReference type="EnsemblPlants" id="Kaladp0058s0107.1.v1.1">
    <property type="protein sequence ID" value="Kaladp0058s0107.1.v1.1.CDS.1"/>
    <property type="gene ID" value="Kaladp0058s0107.v1.1"/>
</dbReference>
<keyword evidence="3" id="KW-1185">Reference proteome</keyword>
<keyword evidence="1" id="KW-0812">Transmembrane</keyword>
<protein>
    <submittedName>
        <fullName evidence="2">Uncharacterized protein</fullName>
    </submittedName>
</protein>
<evidence type="ECO:0000313" key="3">
    <source>
        <dbReference type="Proteomes" id="UP000594263"/>
    </source>
</evidence>